<dbReference type="InterPro" id="IPR027640">
    <property type="entry name" value="Kinesin-like_fam"/>
</dbReference>
<keyword evidence="2" id="KW-0547">Nucleotide-binding</keyword>
<name>E9J5B4_SOLIN</name>
<evidence type="ECO:0000256" key="3">
    <source>
        <dbReference type="ARBA" id="ARBA00022840"/>
    </source>
</evidence>
<gene>
    <name evidence="7" type="ORF">SINV_05452</name>
</gene>
<dbReference type="GO" id="GO:0003777">
    <property type="term" value="F:microtubule motor activity"/>
    <property type="evidence" value="ECO:0007669"/>
    <property type="project" value="InterPro"/>
</dbReference>
<dbReference type="HOGENOM" id="CLU_001485_31_7_1"/>
<dbReference type="InterPro" id="IPR036961">
    <property type="entry name" value="Kinesin_motor_dom_sf"/>
</dbReference>
<dbReference type="AlphaFoldDB" id="E9J5B4"/>
<dbReference type="GO" id="GO:0005815">
    <property type="term" value="C:microtubule organizing center"/>
    <property type="evidence" value="ECO:0007669"/>
    <property type="project" value="TreeGrafter"/>
</dbReference>
<dbReference type="SUPFAM" id="SSF52540">
    <property type="entry name" value="P-loop containing nucleoside triphosphate hydrolases"/>
    <property type="match status" value="1"/>
</dbReference>
<evidence type="ECO:0000313" key="7">
    <source>
        <dbReference type="EMBL" id="EFZ11994.1"/>
    </source>
</evidence>
<keyword evidence="4" id="KW-0206">Cytoskeleton</keyword>
<feature type="domain" description="Kinesin motor" evidence="6">
    <location>
        <begin position="1"/>
        <end position="99"/>
    </location>
</feature>
<evidence type="ECO:0000256" key="2">
    <source>
        <dbReference type="ARBA" id="ARBA00022741"/>
    </source>
</evidence>
<reference evidence="7" key="1">
    <citation type="journal article" date="2011" name="Proc. Natl. Acad. Sci. U.S.A.">
        <title>The genome of the fire ant Solenopsis invicta.</title>
        <authorList>
            <person name="Wurm Y."/>
            <person name="Wang J."/>
            <person name="Riba-Grognuz O."/>
            <person name="Corona M."/>
            <person name="Nygaard S."/>
            <person name="Hunt B.G."/>
            <person name="Ingram K.K."/>
            <person name="Falquet L."/>
            <person name="Nipitwattanaphon M."/>
            <person name="Gotzek D."/>
            <person name="Dijkstra M.B."/>
            <person name="Oettler J."/>
            <person name="Comtesse F."/>
            <person name="Shih C.J."/>
            <person name="Wu W.J."/>
            <person name="Yang C.C."/>
            <person name="Thomas J."/>
            <person name="Beaudoing E."/>
            <person name="Pradervand S."/>
            <person name="Flegel V."/>
            <person name="Cook E.D."/>
            <person name="Fabbretti R."/>
            <person name="Stockinger H."/>
            <person name="Long L."/>
            <person name="Farmerie W.G."/>
            <person name="Oakey J."/>
            <person name="Boomsma J.J."/>
            <person name="Pamilo P."/>
            <person name="Yi S.V."/>
            <person name="Heinze J."/>
            <person name="Goodisman M.A."/>
            <person name="Farinelli L."/>
            <person name="Harshman K."/>
            <person name="Hulo N."/>
            <person name="Cerutti L."/>
            <person name="Xenarios I."/>
            <person name="Shoemaker D."/>
            <person name="Keller L."/>
        </authorList>
    </citation>
    <scope>NUCLEOTIDE SEQUENCE [LARGE SCALE GENOMIC DNA]</scope>
</reference>
<dbReference type="GO" id="GO:0007018">
    <property type="term" value="P:microtubule-based movement"/>
    <property type="evidence" value="ECO:0007669"/>
    <property type="project" value="InterPro"/>
</dbReference>
<dbReference type="GO" id="GO:0072686">
    <property type="term" value="C:mitotic spindle"/>
    <property type="evidence" value="ECO:0007669"/>
    <property type="project" value="TreeGrafter"/>
</dbReference>
<organism>
    <name type="scientific">Solenopsis invicta</name>
    <name type="common">Red imported fire ant</name>
    <name type="synonym">Solenopsis wagneri</name>
    <dbReference type="NCBI Taxonomy" id="13686"/>
    <lineage>
        <taxon>Eukaryota</taxon>
        <taxon>Metazoa</taxon>
        <taxon>Ecdysozoa</taxon>
        <taxon>Arthropoda</taxon>
        <taxon>Hexapoda</taxon>
        <taxon>Insecta</taxon>
        <taxon>Pterygota</taxon>
        <taxon>Neoptera</taxon>
        <taxon>Endopterygota</taxon>
        <taxon>Hymenoptera</taxon>
        <taxon>Apocrita</taxon>
        <taxon>Aculeata</taxon>
        <taxon>Formicoidea</taxon>
        <taxon>Formicidae</taxon>
        <taxon>Myrmicinae</taxon>
        <taxon>Solenopsis</taxon>
    </lineage>
</organism>
<sequence length="99" mass="11203">TYKNKVSVGILNLIDLAGSERVNTEEYATTETRYINKSLANVTNVILALRKKQEYVPYRDSKLTHLLIPSLGGNSKTIMIINIFPLKECVNKTKFVKIC</sequence>
<dbReference type="InterPro" id="IPR027417">
    <property type="entry name" value="P-loop_NTPase"/>
</dbReference>
<dbReference type="GO" id="GO:0005874">
    <property type="term" value="C:microtubule"/>
    <property type="evidence" value="ECO:0007669"/>
    <property type="project" value="TreeGrafter"/>
</dbReference>
<proteinExistence type="inferred from homology"/>
<evidence type="ECO:0000256" key="4">
    <source>
        <dbReference type="ARBA" id="ARBA00023212"/>
    </source>
</evidence>
<dbReference type="GO" id="GO:0016887">
    <property type="term" value="F:ATP hydrolysis activity"/>
    <property type="evidence" value="ECO:0007669"/>
    <property type="project" value="TreeGrafter"/>
</dbReference>
<comment type="subcellular location">
    <subcellularLocation>
        <location evidence="1">Cytoplasm</location>
        <location evidence="1">Cytoskeleton</location>
    </subcellularLocation>
</comment>
<dbReference type="Pfam" id="PF00225">
    <property type="entry name" value="Kinesin"/>
    <property type="match status" value="1"/>
</dbReference>
<dbReference type="EMBL" id="GL768131">
    <property type="protein sequence ID" value="EFZ11994.1"/>
    <property type="molecule type" value="Genomic_DNA"/>
</dbReference>
<dbReference type="Gene3D" id="3.40.850.10">
    <property type="entry name" value="Kinesin motor domain"/>
    <property type="match status" value="1"/>
</dbReference>
<keyword evidence="4" id="KW-0963">Cytoplasm</keyword>
<comment type="caution">
    <text evidence="5">Lacks conserved residue(s) required for the propagation of feature annotation.</text>
</comment>
<protein>
    <recommendedName>
        <fullName evidence="6">Kinesin motor domain-containing protein</fullName>
    </recommendedName>
</protein>
<dbReference type="GO" id="GO:0005871">
    <property type="term" value="C:kinesin complex"/>
    <property type="evidence" value="ECO:0007669"/>
    <property type="project" value="TreeGrafter"/>
</dbReference>
<dbReference type="GO" id="GO:0008017">
    <property type="term" value="F:microtubule binding"/>
    <property type="evidence" value="ECO:0007669"/>
    <property type="project" value="InterPro"/>
</dbReference>
<dbReference type="GO" id="GO:0005524">
    <property type="term" value="F:ATP binding"/>
    <property type="evidence" value="ECO:0007669"/>
    <property type="project" value="UniProtKB-KW"/>
</dbReference>
<dbReference type="GO" id="GO:0005634">
    <property type="term" value="C:nucleus"/>
    <property type="evidence" value="ECO:0007669"/>
    <property type="project" value="TreeGrafter"/>
</dbReference>
<dbReference type="SMART" id="SM00129">
    <property type="entry name" value="KISc"/>
    <property type="match status" value="1"/>
</dbReference>
<accession>E9J5B4</accession>
<evidence type="ECO:0000256" key="5">
    <source>
        <dbReference type="PROSITE-ProRule" id="PRU00283"/>
    </source>
</evidence>
<dbReference type="PRINTS" id="PR00380">
    <property type="entry name" value="KINESINHEAVY"/>
</dbReference>
<feature type="non-terminal residue" evidence="7">
    <location>
        <position position="99"/>
    </location>
</feature>
<evidence type="ECO:0000259" key="6">
    <source>
        <dbReference type="PROSITE" id="PS50067"/>
    </source>
</evidence>
<comment type="similarity">
    <text evidence="5">Belongs to the TRAFAC class myosin-kinesin ATPase superfamily. Kinesin family.</text>
</comment>
<feature type="non-terminal residue" evidence="7">
    <location>
        <position position="1"/>
    </location>
</feature>
<dbReference type="PANTHER" id="PTHR24115:SF578">
    <property type="entry name" value="KINESIN-LIKE PROTEIN KIFC1"/>
    <property type="match status" value="1"/>
</dbReference>
<evidence type="ECO:0000256" key="1">
    <source>
        <dbReference type="ARBA" id="ARBA00004245"/>
    </source>
</evidence>
<keyword evidence="3" id="KW-0067">ATP-binding</keyword>
<dbReference type="PANTHER" id="PTHR24115">
    <property type="entry name" value="KINESIN-RELATED"/>
    <property type="match status" value="1"/>
</dbReference>
<dbReference type="InterPro" id="IPR001752">
    <property type="entry name" value="Kinesin_motor_dom"/>
</dbReference>
<dbReference type="GO" id="GO:0090307">
    <property type="term" value="P:mitotic spindle assembly"/>
    <property type="evidence" value="ECO:0007669"/>
    <property type="project" value="TreeGrafter"/>
</dbReference>
<dbReference type="PROSITE" id="PS50067">
    <property type="entry name" value="KINESIN_MOTOR_2"/>
    <property type="match status" value="1"/>
</dbReference>